<dbReference type="EMBL" id="JSVC01000001">
    <property type="protein sequence ID" value="KIC96247.1"/>
    <property type="molecule type" value="Genomic_DNA"/>
</dbReference>
<dbReference type="STRING" id="1349421.OI18_00300"/>
<comment type="caution">
    <text evidence="4">The sequence shown here is derived from an EMBL/GenBank/DDBJ whole genome shotgun (WGS) entry which is preliminary data.</text>
</comment>
<accession>A0A0C1L7W9</accession>
<feature type="domain" description="Non-reducing end beta-L-arabinofuranosidase-like GH127 catalytic" evidence="2">
    <location>
        <begin position="85"/>
        <end position="420"/>
    </location>
</feature>
<feature type="chain" id="PRO_5002153153" description="DUF1680 family protein" evidence="1">
    <location>
        <begin position="20"/>
        <end position="671"/>
    </location>
</feature>
<keyword evidence="5" id="KW-1185">Reference proteome</keyword>
<dbReference type="GO" id="GO:0005975">
    <property type="term" value="P:carbohydrate metabolic process"/>
    <property type="evidence" value="ECO:0007669"/>
    <property type="project" value="InterPro"/>
</dbReference>
<protein>
    <recommendedName>
        <fullName evidence="6">DUF1680 family protein</fullName>
    </recommendedName>
</protein>
<dbReference type="PANTHER" id="PTHR31151">
    <property type="entry name" value="PROLINE-TRNA LIGASE (DUF1680)"/>
    <property type="match status" value="1"/>
</dbReference>
<dbReference type="PANTHER" id="PTHR31151:SF0">
    <property type="entry name" value="PROLINE-TRNA LIGASE (DUF1680)"/>
    <property type="match status" value="1"/>
</dbReference>
<gene>
    <name evidence="4" type="ORF">OI18_00300</name>
</gene>
<evidence type="ECO:0000313" key="5">
    <source>
        <dbReference type="Proteomes" id="UP000031408"/>
    </source>
</evidence>
<keyword evidence="1" id="KW-0732">Signal</keyword>
<evidence type="ECO:0000259" key="2">
    <source>
        <dbReference type="Pfam" id="PF07944"/>
    </source>
</evidence>
<dbReference type="Proteomes" id="UP000031408">
    <property type="component" value="Unassembled WGS sequence"/>
</dbReference>
<dbReference type="Pfam" id="PF07944">
    <property type="entry name" value="Beta-AFase-like_GH127_cat"/>
    <property type="match status" value="1"/>
</dbReference>
<evidence type="ECO:0000313" key="4">
    <source>
        <dbReference type="EMBL" id="KIC96247.1"/>
    </source>
</evidence>
<dbReference type="InterPro" id="IPR049046">
    <property type="entry name" value="Beta-AFase-like_GH127_middle"/>
</dbReference>
<feature type="signal peptide" evidence="1">
    <location>
        <begin position="1"/>
        <end position="19"/>
    </location>
</feature>
<reference evidence="4 5" key="1">
    <citation type="submission" date="2014-11" db="EMBL/GenBank/DDBJ databases">
        <title>Genome sequence of Flavihumibacter solisilvae 3-3.</title>
        <authorList>
            <person name="Zhou G."/>
            <person name="Li M."/>
            <person name="Wang G."/>
        </authorList>
    </citation>
    <scope>NUCLEOTIDE SEQUENCE [LARGE SCALE GENOMIC DNA]</scope>
    <source>
        <strain evidence="4 5">3-3</strain>
    </source>
</reference>
<proteinExistence type="predicted"/>
<feature type="domain" description="Non-reducing end beta-L-arabinofuranosidase-like GH127 middle" evidence="3">
    <location>
        <begin position="433"/>
        <end position="528"/>
    </location>
</feature>
<evidence type="ECO:0000259" key="3">
    <source>
        <dbReference type="Pfam" id="PF20736"/>
    </source>
</evidence>
<name>A0A0C1L7W9_9BACT</name>
<dbReference type="AlphaFoldDB" id="A0A0C1L7W9"/>
<dbReference type="SUPFAM" id="SSF48208">
    <property type="entry name" value="Six-hairpin glycosidases"/>
    <property type="match status" value="1"/>
</dbReference>
<dbReference type="OrthoDB" id="9757939at2"/>
<dbReference type="Pfam" id="PF20736">
    <property type="entry name" value="Glyco_hydro127M"/>
    <property type="match status" value="1"/>
</dbReference>
<dbReference type="InterPro" id="IPR012878">
    <property type="entry name" value="Beta-AFase-like_GH127_cat"/>
</dbReference>
<dbReference type="RefSeq" id="WP_039136012.1">
    <property type="nucleotide sequence ID" value="NZ_JSVC01000001.1"/>
</dbReference>
<sequence>MKAKLFFTSMMFLTATVQAGAHQSSGDTLPNYLQNRLPLREKPYLDLPFGSIQPKGWLKENLVKMKDGMCGNLDELYPTVLGKRNGWLGGDGDVWERGPYWLDGLAPLAYILDDKSLQKKLQPWIEWSIANQMADGYFGPIPPEKEPSPEPGLQRDRARDWWPKMVMLKVLQQYYMATGDQRVIDLMLRYARYQLKTLPVTPLGHYSWWGSQRGGDNLVIVQWLYNVTGEKFLLELAEMIHKQSFDWTNTFLYTNNLATNFKFHGVNLAQGIKEPVIYYQQQPSQHYLDAVKKAFQDIRTYQAQAHGLYGADELTRGNDPNLGSELCTAVEMMYSLENMITITGDVSQMDYLEKIVFNALPTQVSDDYATRQYYQQANQVMVSRHHRNFVTNYDGTDQCFGLLTGFPCCTTNMHQGWPKFVQQLWHATADKGVAALQYASSEVTVKVADGKEVKFTEETEYPFDDKVKFTYNSKHQVLFPMHLRIPGWCKKANIYVNGELWMKADGNQVVKLTRKWKDKDVVTLELPMHLSNSRLFNQSVVVERGPLVYALKIGENWKEVKNQDKYGNFREVHPSTPWNYGLTDLAVKRMDSVFQFRKVKPVNGNPWNLENAPVTLKAKGKRIPEWQLYNDGAGPVPYSGIKYLKETPEEEIELLPYGCTTLRISQFPVVQ</sequence>
<organism evidence="4 5">
    <name type="scientific">Flavihumibacter solisilvae</name>
    <dbReference type="NCBI Taxonomy" id="1349421"/>
    <lineage>
        <taxon>Bacteria</taxon>
        <taxon>Pseudomonadati</taxon>
        <taxon>Bacteroidota</taxon>
        <taxon>Chitinophagia</taxon>
        <taxon>Chitinophagales</taxon>
        <taxon>Chitinophagaceae</taxon>
        <taxon>Flavihumibacter</taxon>
    </lineage>
</organism>
<evidence type="ECO:0008006" key="6">
    <source>
        <dbReference type="Google" id="ProtNLM"/>
    </source>
</evidence>
<dbReference type="InterPro" id="IPR008928">
    <property type="entry name" value="6-hairpin_glycosidase_sf"/>
</dbReference>
<evidence type="ECO:0000256" key="1">
    <source>
        <dbReference type="SAM" id="SignalP"/>
    </source>
</evidence>